<dbReference type="GO" id="GO:0019563">
    <property type="term" value="P:glycerol catabolic process"/>
    <property type="evidence" value="ECO:0007669"/>
    <property type="project" value="TreeGrafter"/>
</dbReference>
<dbReference type="InterPro" id="IPR004006">
    <property type="entry name" value="DhaK_dom"/>
</dbReference>
<proteinExistence type="predicted"/>
<evidence type="ECO:0000259" key="5">
    <source>
        <dbReference type="PROSITE" id="PS51481"/>
    </source>
</evidence>
<comment type="caution">
    <text evidence="6">The sequence shown here is derived from an EMBL/GenBank/DDBJ whole genome shotgun (WGS) entry which is preliminary data.</text>
</comment>
<evidence type="ECO:0000313" key="6">
    <source>
        <dbReference type="EMBL" id="TCU21243.1"/>
    </source>
</evidence>
<gene>
    <name evidence="6" type="ORF">EV130_111100</name>
</gene>
<dbReference type="SUPFAM" id="SSF82549">
    <property type="entry name" value="DAK1/DegV-like"/>
    <property type="match status" value="1"/>
</dbReference>
<evidence type="ECO:0000256" key="1">
    <source>
        <dbReference type="ARBA" id="ARBA00022679"/>
    </source>
</evidence>
<dbReference type="InterPro" id="IPR050861">
    <property type="entry name" value="Dihydroxyacetone_Kinase"/>
</dbReference>
<dbReference type="AlphaFoldDB" id="A0A4R3QHI8"/>
<accession>A0A4R3QHI8</accession>
<keyword evidence="3 6" id="KW-0418">Kinase</keyword>
<keyword evidence="1" id="KW-0808">Transferase</keyword>
<dbReference type="PROSITE" id="PS51481">
    <property type="entry name" value="DHAK"/>
    <property type="match status" value="1"/>
</dbReference>
<evidence type="ECO:0000256" key="2">
    <source>
        <dbReference type="ARBA" id="ARBA00022741"/>
    </source>
</evidence>
<evidence type="ECO:0000256" key="4">
    <source>
        <dbReference type="ARBA" id="ARBA00022840"/>
    </source>
</evidence>
<dbReference type="Gene3D" id="3.40.50.10440">
    <property type="entry name" value="Dihydroxyacetone kinase, domain 1"/>
    <property type="match status" value="1"/>
</dbReference>
<feature type="domain" description="DhaK" evidence="5">
    <location>
        <begin position="7"/>
        <end position="328"/>
    </location>
</feature>
<dbReference type="EMBL" id="SMBJ01000011">
    <property type="protein sequence ID" value="TCU21243.1"/>
    <property type="molecule type" value="Genomic_DNA"/>
</dbReference>
<dbReference type="RefSeq" id="WP_132662000.1">
    <property type="nucleotide sequence ID" value="NZ_SMBJ01000011.1"/>
</dbReference>
<protein>
    <submittedName>
        <fullName evidence="6">Dihydroxyacetone kinase DhaK subunit</fullName>
    </submittedName>
</protein>
<reference evidence="6 7" key="1">
    <citation type="submission" date="2019-03" db="EMBL/GenBank/DDBJ databases">
        <title>Genomic Encyclopedia of Type Strains, Phase IV (KMG-V): Genome sequencing to study the core and pangenomes of soil and plant-associated prokaryotes.</title>
        <authorList>
            <person name="Whitman W."/>
        </authorList>
    </citation>
    <scope>NUCLEOTIDE SEQUENCE [LARGE SCALE GENOMIC DNA]</scope>
    <source>
        <strain evidence="6 7">Gr42</strain>
    </source>
</reference>
<dbReference type="GO" id="GO:0004371">
    <property type="term" value="F:glycerone kinase activity"/>
    <property type="evidence" value="ECO:0007669"/>
    <property type="project" value="InterPro"/>
</dbReference>
<keyword evidence="7" id="KW-1185">Reference proteome</keyword>
<dbReference type="PANTHER" id="PTHR28629">
    <property type="entry name" value="TRIOKINASE/FMN CYCLASE"/>
    <property type="match status" value="1"/>
</dbReference>
<dbReference type="PANTHER" id="PTHR28629:SF4">
    <property type="entry name" value="TRIOKINASE_FMN CYCLASE"/>
    <property type="match status" value="1"/>
</dbReference>
<name>A0A4R3QHI8_9HYPH</name>
<dbReference type="Proteomes" id="UP000295547">
    <property type="component" value="Unassembled WGS sequence"/>
</dbReference>
<dbReference type="Pfam" id="PF02733">
    <property type="entry name" value="Dak1"/>
    <property type="match status" value="1"/>
</dbReference>
<keyword evidence="4" id="KW-0067">ATP-binding</keyword>
<dbReference type="GO" id="GO:0005829">
    <property type="term" value="C:cytosol"/>
    <property type="evidence" value="ECO:0007669"/>
    <property type="project" value="TreeGrafter"/>
</dbReference>
<evidence type="ECO:0000256" key="3">
    <source>
        <dbReference type="ARBA" id="ARBA00022777"/>
    </source>
</evidence>
<evidence type="ECO:0000313" key="7">
    <source>
        <dbReference type="Proteomes" id="UP000295547"/>
    </source>
</evidence>
<organism evidence="6 7">
    <name type="scientific">Rhizobium azibense</name>
    <dbReference type="NCBI Taxonomy" id="1136135"/>
    <lineage>
        <taxon>Bacteria</taxon>
        <taxon>Pseudomonadati</taxon>
        <taxon>Pseudomonadota</taxon>
        <taxon>Alphaproteobacteria</taxon>
        <taxon>Hyphomicrobiales</taxon>
        <taxon>Rhizobiaceae</taxon>
        <taxon>Rhizobium/Agrobacterium group</taxon>
        <taxon>Rhizobium</taxon>
    </lineage>
</organism>
<sequence length="331" mass="35053">MKKFINAPESYVDDMLTGLVMAHPDIVRKGKQGRTLARCGGVPKGRVGIATGGGAGHLPLFAGYLGEGFADSCAVGNVFEGPNLQSCVDAINLADGGSGVLLLYGNYGGDRMNFDMASKLAAINDIETVLATDDIASASREEMSQRRGVAGIVFAYKAAGAAARTGASLKDVADIARRTVARTRTIGLGMKSCRLPGATDEISELRDDEVELGLGIHGEPGLWRRPMASADALVDEMIGRLLEEGPDDMEHRRLAVMVNGLGATPLEELYIAFRRAGNVLTERGLDVVMPLVGAFATSMEMAGLSVTLCFLDDELEKLLSAQANCPFWSVQ</sequence>
<dbReference type="FunFam" id="3.40.50.10440:FF:000001">
    <property type="entry name" value="Dihydroxyacetone kinase, DhaK subunit"/>
    <property type="match status" value="1"/>
</dbReference>
<dbReference type="FunFam" id="3.30.1180.20:FF:000001">
    <property type="entry name" value="Dihydroxyacetone kinase 1"/>
    <property type="match status" value="1"/>
</dbReference>
<dbReference type="GO" id="GO:0005524">
    <property type="term" value="F:ATP binding"/>
    <property type="evidence" value="ECO:0007669"/>
    <property type="project" value="UniProtKB-KW"/>
</dbReference>
<dbReference type="Gene3D" id="3.30.1180.20">
    <property type="entry name" value="Dihydroxyacetone kinase, domain 2"/>
    <property type="match status" value="1"/>
</dbReference>
<keyword evidence="2" id="KW-0547">Nucleotide-binding</keyword>
<dbReference type="OrthoDB" id="9806345at2"/>